<dbReference type="GO" id="GO:0004252">
    <property type="term" value="F:serine-type endopeptidase activity"/>
    <property type="evidence" value="ECO:0007669"/>
    <property type="project" value="InterPro"/>
</dbReference>
<gene>
    <name evidence="4" type="ORF">DGYR_LOCUS40</name>
</gene>
<name>A0A7I8V5Z3_9ANNE</name>
<dbReference type="SMART" id="SM00231">
    <property type="entry name" value="FA58C"/>
    <property type="match status" value="1"/>
</dbReference>
<dbReference type="AlphaFoldDB" id="A0A7I8V5Z3"/>
<sequence>MAIAFLFLPTVVFIIYIEFLTCQNIPSGDVDCYKKLGVAINNNWVVASDGNGFDARVDSNVSWTSKLPLCKGENIAEESCSWIIVDFQRSTVVTAVQTAGNGNGSFITAYKVGFSSDCEDFQFAGDDEGNTIVFPGNAKSDEMLTNVLEEVVVARCIQIVPTGYIGSPSLRFELLGCDTNLCSESPINHVKEAGKMQHSPTDFRSGYAQFDFEAEQILFAVVFHVQPNDENKRFKDDRKYVLAYSRNCRNWEPVREQRRYGDALEMSTSSKSFYTIWKRFPYPFRAQCARFIPVDHHLKDHGVPEGARFIGCGTGKAIRGLCGRRKSITSDFWPWLIRISNKAETYHCTGFLISSNSLVSTSDCLRNLFQIIQNSNDSSVPNEQVILRIGTNDKTCVRALISDYKMKDGIVIIRLKNNVPFTDHVNKICLWNATNLNLEECESLIMLGINSDGRTENHKIDPKQLLLNSTYCEEPFANVTNSTKDSACLSLLTNLDRNGKNCSILSANGAGLLCAKKDISFLAGFALRSFNCLDFTNNYLIKELGLNYDWILELLGKDRL</sequence>
<keyword evidence="5" id="KW-1185">Reference proteome</keyword>
<accession>A0A7I8V5Z3</accession>
<reference evidence="4 5" key="1">
    <citation type="submission" date="2020-08" db="EMBL/GenBank/DDBJ databases">
        <authorList>
            <person name="Hejnol A."/>
        </authorList>
    </citation>
    <scope>NUCLEOTIDE SEQUENCE [LARGE SCALE GENOMIC DNA]</scope>
</reference>
<keyword evidence="1" id="KW-0732">Signal</keyword>
<feature type="chain" id="PRO_5029720712" evidence="1">
    <location>
        <begin position="23"/>
        <end position="560"/>
    </location>
</feature>
<organism evidence="4 5">
    <name type="scientific">Dimorphilus gyrociliatus</name>
    <dbReference type="NCBI Taxonomy" id="2664684"/>
    <lineage>
        <taxon>Eukaryota</taxon>
        <taxon>Metazoa</taxon>
        <taxon>Spiralia</taxon>
        <taxon>Lophotrochozoa</taxon>
        <taxon>Annelida</taxon>
        <taxon>Polychaeta</taxon>
        <taxon>Polychaeta incertae sedis</taxon>
        <taxon>Dinophilidae</taxon>
        <taxon>Dimorphilus</taxon>
    </lineage>
</organism>
<dbReference type="InterPro" id="IPR043504">
    <property type="entry name" value="Peptidase_S1_PA_chymotrypsin"/>
</dbReference>
<dbReference type="Gene3D" id="2.60.120.260">
    <property type="entry name" value="Galactose-binding domain-like"/>
    <property type="match status" value="2"/>
</dbReference>
<dbReference type="OrthoDB" id="2121828at2759"/>
<dbReference type="InterPro" id="IPR009003">
    <property type="entry name" value="Peptidase_S1_PA"/>
</dbReference>
<dbReference type="InterPro" id="IPR001254">
    <property type="entry name" value="Trypsin_dom"/>
</dbReference>
<feature type="signal peptide" evidence="1">
    <location>
        <begin position="1"/>
        <end position="22"/>
    </location>
</feature>
<dbReference type="PANTHER" id="PTHR24543">
    <property type="entry name" value="MULTICOPPER OXIDASE-RELATED"/>
    <property type="match status" value="1"/>
</dbReference>
<dbReference type="Gene3D" id="2.40.10.10">
    <property type="entry name" value="Trypsin-like serine proteases"/>
    <property type="match status" value="1"/>
</dbReference>
<dbReference type="Proteomes" id="UP000549394">
    <property type="component" value="Unassembled WGS sequence"/>
</dbReference>
<dbReference type="PROSITE" id="PS01286">
    <property type="entry name" value="FA58C_2"/>
    <property type="match status" value="1"/>
</dbReference>
<evidence type="ECO:0000313" key="5">
    <source>
        <dbReference type="Proteomes" id="UP000549394"/>
    </source>
</evidence>
<dbReference type="InterPro" id="IPR000421">
    <property type="entry name" value="FA58C"/>
</dbReference>
<protein>
    <submittedName>
        <fullName evidence="4">DgyrCDS42</fullName>
    </submittedName>
</protein>
<dbReference type="Pfam" id="PF00754">
    <property type="entry name" value="F5_F8_type_C"/>
    <property type="match status" value="1"/>
</dbReference>
<dbReference type="Pfam" id="PF00089">
    <property type="entry name" value="Trypsin"/>
    <property type="match status" value="1"/>
</dbReference>
<evidence type="ECO:0000313" key="4">
    <source>
        <dbReference type="EMBL" id="CAD5110664.1"/>
    </source>
</evidence>
<dbReference type="PROSITE" id="PS50022">
    <property type="entry name" value="FA58C_3"/>
    <property type="match status" value="1"/>
</dbReference>
<evidence type="ECO:0000259" key="2">
    <source>
        <dbReference type="PROSITE" id="PS50022"/>
    </source>
</evidence>
<evidence type="ECO:0000256" key="1">
    <source>
        <dbReference type="SAM" id="SignalP"/>
    </source>
</evidence>
<dbReference type="SUPFAM" id="SSF50494">
    <property type="entry name" value="Trypsin-like serine proteases"/>
    <property type="match status" value="1"/>
</dbReference>
<dbReference type="InterPro" id="IPR008979">
    <property type="entry name" value="Galactose-bd-like_sf"/>
</dbReference>
<dbReference type="PANTHER" id="PTHR24543:SF325">
    <property type="entry name" value="F5_8 TYPE C DOMAIN-CONTAINING PROTEIN"/>
    <property type="match status" value="1"/>
</dbReference>
<feature type="domain" description="F5/8 type C" evidence="2">
    <location>
        <begin position="18"/>
        <end position="177"/>
    </location>
</feature>
<proteinExistence type="predicted"/>
<evidence type="ECO:0000259" key="3">
    <source>
        <dbReference type="PROSITE" id="PS50240"/>
    </source>
</evidence>
<feature type="domain" description="Peptidase S1" evidence="3">
    <location>
        <begin position="321"/>
        <end position="556"/>
    </location>
</feature>
<dbReference type="PROSITE" id="PS50240">
    <property type="entry name" value="TRYPSIN_DOM"/>
    <property type="match status" value="1"/>
</dbReference>
<dbReference type="SUPFAM" id="SSF49785">
    <property type="entry name" value="Galactose-binding domain-like"/>
    <property type="match status" value="1"/>
</dbReference>
<dbReference type="GO" id="GO:0006508">
    <property type="term" value="P:proteolysis"/>
    <property type="evidence" value="ECO:0007669"/>
    <property type="project" value="InterPro"/>
</dbReference>
<comment type="caution">
    <text evidence="4">The sequence shown here is derived from an EMBL/GenBank/DDBJ whole genome shotgun (WGS) entry which is preliminary data.</text>
</comment>
<dbReference type="EMBL" id="CAJFCJ010000001">
    <property type="protein sequence ID" value="CAD5110664.1"/>
    <property type="molecule type" value="Genomic_DNA"/>
</dbReference>